<evidence type="ECO:0000259" key="12">
    <source>
        <dbReference type="Pfam" id="PF02687"/>
    </source>
</evidence>
<keyword evidence="5" id="KW-0813">Transport</keyword>
<comment type="function">
    <text evidence="10">Part of the ABC transporter complex hrt involved in hemin import. Responsible for the translocation of the substrate across the membrane.</text>
</comment>
<name>A0A4S4C212_9BACL</name>
<keyword evidence="8 11" id="KW-1133">Transmembrane helix</keyword>
<comment type="caution">
    <text evidence="13">The sequence shown here is derived from an EMBL/GenBank/DDBJ whole genome shotgun (WGS) entry which is preliminary data.</text>
</comment>
<evidence type="ECO:0000256" key="4">
    <source>
        <dbReference type="ARBA" id="ARBA00016962"/>
    </source>
</evidence>
<dbReference type="Pfam" id="PF02687">
    <property type="entry name" value="FtsX"/>
    <property type="match status" value="1"/>
</dbReference>
<proteinExistence type="inferred from homology"/>
<keyword evidence="14" id="KW-1185">Reference proteome</keyword>
<evidence type="ECO:0000256" key="5">
    <source>
        <dbReference type="ARBA" id="ARBA00022448"/>
    </source>
</evidence>
<evidence type="ECO:0000256" key="2">
    <source>
        <dbReference type="ARBA" id="ARBA00008697"/>
    </source>
</evidence>
<evidence type="ECO:0000313" key="14">
    <source>
        <dbReference type="Proteomes" id="UP000310636"/>
    </source>
</evidence>
<keyword evidence="7 11" id="KW-0812">Transmembrane</keyword>
<protein>
    <recommendedName>
        <fullName evidence="4">Putative hemin transport system permease protein HrtB</fullName>
    </recommendedName>
</protein>
<evidence type="ECO:0000256" key="3">
    <source>
        <dbReference type="ARBA" id="ARBA00011131"/>
    </source>
</evidence>
<feature type="transmembrane region" description="Helical" evidence="11">
    <location>
        <begin position="226"/>
        <end position="248"/>
    </location>
</feature>
<dbReference type="GO" id="GO:0005886">
    <property type="term" value="C:plasma membrane"/>
    <property type="evidence" value="ECO:0007669"/>
    <property type="project" value="UniProtKB-SubCell"/>
</dbReference>
<dbReference type="RefSeq" id="WP_136369307.1">
    <property type="nucleotide sequence ID" value="NZ_SSOB01000008.1"/>
</dbReference>
<comment type="subcellular location">
    <subcellularLocation>
        <location evidence="1">Cell membrane</location>
        <topology evidence="1">Multi-pass membrane protein</topology>
    </subcellularLocation>
</comment>
<evidence type="ECO:0000313" key="13">
    <source>
        <dbReference type="EMBL" id="THF81711.1"/>
    </source>
</evidence>
<evidence type="ECO:0000256" key="6">
    <source>
        <dbReference type="ARBA" id="ARBA00022475"/>
    </source>
</evidence>
<evidence type="ECO:0000256" key="11">
    <source>
        <dbReference type="SAM" id="Phobius"/>
    </source>
</evidence>
<sequence length="350" mass="37051">MKLAWQEMKRNRARFAILGSIVFLISLLAFIVAGLANGLSRDNAALIADMPEGQFYMSGEADGTYSFSAIDPSLQSEVLQSRDGSMALSIRLGFLNDADGKQLGVAYVASVSEEENAKAKMLPTVHPGEVWLDGTLAEKGVAIGDMLTGDASSDKAFRVAGFVDGQKFSHAPAAFVNPDDYAEMTGRAEMQLLFVPGSPGETPAGLEAFTKGELLGSIPSYKAEQLTLNMIIVFLIAIGGLLFGIFFYMMNVQKMGLYGILKAIGVRTGALFRMMWTQMAVVAGIAMLGAAALSALFAAVAPGEMPFRLSGSSMAWLAVLFLVVGFAGSSVSGIQIKKVSPLAAIQQGEM</sequence>
<dbReference type="AlphaFoldDB" id="A0A4S4C212"/>
<evidence type="ECO:0000256" key="9">
    <source>
        <dbReference type="ARBA" id="ARBA00023136"/>
    </source>
</evidence>
<dbReference type="PANTHER" id="PTHR43738:SF1">
    <property type="entry name" value="HEMIN TRANSPORT SYSTEM PERMEASE PROTEIN HRTB-RELATED"/>
    <property type="match status" value="1"/>
</dbReference>
<comment type="subunit">
    <text evidence="3">The complex is composed of two ATP-binding proteins (HrtA), two transmembrane proteins (HrtB) and a solute-binding protein.</text>
</comment>
<reference evidence="13 14" key="1">
    <citation type="submission" date="2019-04" db="EMBL/GenBank/DDBJ databases">
        <title>Cohnella sp. nov. isolated from preserved vegetables.</title>
        <authorList>
            <person name="Lin S.-Y."/>
            <person name="Hung M.-H."/>
            <person name="Young C.-C."/>
        </authorList>
    </citation>
    <scope>NUCLEOTIDE SEQUENCE [LARGE SCALE GENOMIC DNA]</scope>
    <source>
        <strain evidence="13 14">CC-MHH1044</strain>
    </source>
</reference>
<evidence type="ECO:0000256" key="1">
    <source>
        <dbReference type="ARBA" id="ARBA00004651"/>
    </source>
</evidence>
<dbReference type="PANTHER" id="PTHR43738">
    <property type="entry name" value="ABC TRANSPORTER, MEMBRANE PROTEIN"/>
    <property type="match status" value="1"/>
</dbReference>
<evidence type="ECO:0000256" key="8">
    <source>
        <dbReference type="ARBA" id="ARBA00022989"/>
    </source>
</evidence>
<evidence type="ECO:0000256" key="7">
    <source>
        <dbReference type="ARBA" id="ARBA00022692"/>
    </source>
</evidence>
<feature type="domain" description="ABC3 transporter permease C-terminal" evidence="12">
    <location>
        <begin position="230"/>
        <end position="341"/>
    </location>
</feature>
<evidence type="ECO:0000256" key="10">
    <source>
        <dbReference type="ARBA" id="ARBA00024973"/>
    </source>
</evidence>
<comment type="similarity">
    <text evidence="2">Belongs to the ABC-4 integral membrane protein family. HrtB subfamily.</text>
</comment>
<dbReference type="EMBL" id="SSOB01000008">
    <property type="protein sequence ID" value="THF81711.1"/>
    <property type="molecule type" value="Genomic_DNA"/>
</dbReference>
<organism evidence="13 14">
    <name type="scientific">Cohnella fermenti</name>
    <dbReference type="NCBI Taxonomy" id="2565925"/>
    <lineage>
        <taxon>Bacteria</taxon>
        <taxon>Bacillati</taxon>
        <taxon>Bacillota</taxon>
        <taxon>Bacilli</taxon>
        <taxon>Bacillales</taxon>
        <taxon>Paenibacillaceae</taxon>
        <taxon>Cohnella</taxon>
    </lineage>
</organism>
<accession>A0A4S4C212</accession>
<dbReference type="OrthoDB" id="384327at2"/>
<feature type="transmembrane region" description="Helical" evidence="11">
    <location>
        <begin position="280"/>
        <end position="301"/>
    </location>
</feature>
<dbReference type="InterPro" id="IPR051125">
    <property type="entry name" value="ABC-4/HrtB_transporter"/>
</dbReference>
<keyword evidence="6" id="KW-1003">Cell membrane</keyword>
<gene>
    <name evidence="13" type="ORF">E6C55_08270</name>
</gene>
<dbReference type="Proteomes" id="UP000310636">
    <property type="component" value="Unassembled WGS sequence"/>
</dbReference>
<feature type="transmembrane region" description="Helical" evidence="11">
    <location>
        <begin position="313"/>
        <end position="334"/>
    </location>
</feature>
<dbReference type="InterPro" id="IPR003838">
    <property type="entry name" value="ABC3_permease_C"/>
</dbReference>
<keyword evidence="9 11" id="KW-0472">Membrane</keyword>